<dbReference type="Pfam" id="PF10551">
    <property type="entry name" value="MULE"/>
    <property type="match status" value="1"/>
</dbReference>
<evidence type="ECO:0000313" key="3">
    <source>
        <dbReference type="Proteomes" id="UP000236291"/>
    </source>
</evidence>
<dbReference type="PANTHER" id="PTHR31569">
    <property type="entry name" value="SWIM-TYPE DOMAIN-CONTAINING PROTEIN"/>
    <property type="match status" value="1"/>
</dbReference>
<organism evidence="2 3">
    <name type="scientific">Trifolium pratense</name>
    <name type="common">Red clover</name>
    <dbReference type="NCBI Taxonomy" id="57577"/>
    <lineage>
        <taxon>Eukaryota</taxon>
        <taxon>Viridiplantae</taxon>
        <taxon>Streptophyta</taxon>
        <taxon>Embryophyta</taxon>
        <taxon>Tracheophyta</taxon>
        <taxon>Spermatophyta</taxon>
        <taxon>Magnoliopsida</taxon>
        <taxon>eudicotyledons</taxon>
        <taxon>Gunneridae</taxon>
        <taxon>Pentapetalae</taxon>
        <taxon>rosids</taxon>
        <taxon>fabids</taxon>
        <taxon>Fabales</taxon>
        <taxon>Fabaceae</taxon>
        <taxon>Papilionoideae</taxon>
        <taxon>50 kb inversion clade</taxon>
        <taxon>NPAAA clade</taxon>
        <taxon>Hologalegina</taxon>
        <taxon>IRL clade</taxon>
        <taxon>Trifolieae</taxon>
        <taxon>Trifolium</taxon>
    </lineage>
</organism>
<dbReference type="InterPro" id="IPR018289">
    <property type="entry name" value="MULE_transposase_dom"/>
</dbReference>
<proteinExistence type="predicted"/>
<gene>
    <name evidence="2" type="ORF">L195_g034668</name>
</gene>
<dbReference type="STRING" id="57577.A0A2K3LJH1"/>
<reference evidence="2 3" key="1">
    <citation type="journal article" date="2014" name="Am. J. Bot.">
        <title>Genome assembly and annotation for red clover (Trifolium pratense; Fabaceae).</title>
        <authorList>
            <person name="Istvanek J."/>
            <person name="Jaros M."/>
            <person name="Krenek A."/>
            <person name="Repkova J."/>
        </authorList>
    </citation>
    <scope>NUCLEOTIDE SEQUENCE [LARGE SCALE GENOMIC DNA]</scope>
    <source>
        <strain evidence="3">cv. Tatra</strain>
        <tissue evidence="2">Young leaves</tissue>
    </source>
</reference>
<dbReference type="Proteomes" id="UP000236291">
    <property type="component" value="Unassembled WGS sequence"/>
</dbReference>
<dbReference type="PANTHER" id="PTHR31569:SF4">
    <property type="entry name" value="SWIM-TYPE DOMAIN-CONTAINING PROTEIN"/>
    <property type="match status" value="1"/>
</dbReference>
<protein>
    <submittedName>
        <fullName evidence="2">Protein FAR1-RElateD SEQUENCE 5</fullName>
    </submittedName>
</protein>
<reference evidence="2 3" key="2">
    <citation type="journal article" date="2017" name="Front. Plant Sci.">
        <title>Gene Classification and Mining of Molecular Markers Useful in Red Clover (Trifolium pratense) Breeding.</title>
        <authorList>
            <person name="Istvanek J."/>
            <person name="Dluhosova J."/>
            <person name="Dluhos P."/>
            <person name="Patkova L."/>
            <person name="Nedelnik J."/>
            <person name="Repkova J."/>
        </authorList>
    </citation>
    <scope>NUCLEOTIDE SEQUENCE [LARGE SCALE GENOMIC DNA]</scope>
    <source>
        <strain evidence="3">cv. Tatra</strain>
        <tissue evidence="2">Young leaves</tissue>
    </source>
</reference>
<feature type="non-terminal residue" evidence="2">
    <location>
        <position position="1"/>
    </location>
</feature>
<dbReference type="EMBL" id="ASHM01034550">
    <property type="protein sequence ID" value="PNX78690.1"/>
    <property type="molecule type" value="Genomic_DNA"/>
</dbReference>
<feature type="domain" description="MULE transposase" evidence="1">
    <location>
        <begin position="1"/>
        <end position="60"/>
    </location>
</feature>
<name>A0A2K3LJH1_TRIPR</name>
<accession>A0A2K3LJH1</accession>
<dbReference type="InterPro" id="IPR052579">
    <property type="entry name" value="Zinc_finger_SWIM"/>
</dbReference>
<evidence type="ECO:0000313" key="2">
    <source>
        <dbReference type="EMBL" id="PNX78690.1"/>
    </source>
</evidence>
<sequence length="240" mass="28102">SNEKEDNFIWALQQLRCLLRRKANLPKVILTDRDLALMNVIPAVFPDTVALVCRFHVVKNLRSKATKLVKVRDGEKIKVSEMRETVCLAFMDVLDLSTEDEYSENVLKFRKLCERWPKFVLYVEETILDTDKERVVNAWVDKYMPWATIPQIELKAPMICALDHIHTEEKRVEYTGMDSMKCGCRMTFNYGLPCACLIANKLRHNKPIRLDEVYKHWKIMCFQDEEGGGDVEDDYVFTEE</sequence>
<evidence type="ECO:0000259" key="1">
    <source>
        <dbReference type="Pfam" id="PF10551"/>
    </source>
</evidence>
<comment type="caution">
    <text evidence="2">The sequence shown here is derived from an EMBL/GenBank/DDBJ whole genome shotgun (WGS) entry which is preliminary data.</text>
</comment>
<dbReference type="AlphaFoldDB" id="A0A2K3LJH1"/>